<sequence length="479" mass="49995">MAGLAAHLADSSAVALAAAVASREVSAVEVMRAHLERIEERNPAIRAVVSQQPDSVSLAAAEAADRRTAEALVSGEPLPPLHGLPTAVKDLMDVAGFPTTNGSAAFADAAPAAHDSVLATLLRESGALIIGKTNTPEMGQGVLTFNPVFGTTVNPWDLSRHAGGSSGGAAAALAARMLPIADGSDSGGSLRYPAAFCNVVGVRPSPGRVASGRTGNAWTPHGVTGPMARDSADAALFLDALSVEKSVWPLSSLPVRAARPVAVDGLRIAWSDDAGGLPIDPDVRAVHAAFAAQLSGLGAVLDADEPDFAGADEAWETIETFEFFLGGRHAVDAGATGFRPDYVRNVEQGRAMSATQLADAYERRTRLFRDTARVLETHDVLILPATPVVAPPAELEWVPSVDGHDFDRYFTWQMLANRLTLTAHPVVVTSAGFTPDGLPVGVQVVGRHGREAQLLAVTRALEEATGWIARAPATLQKLR</sequence>
<dbReference type="Proteomes" id="UP000285317">
    <property type="component" value="Chromosome"/>
</dbReference>
<reference evidence="2 3" key="1">
    <citation type="submission" date="2018-03" db="EMBL/GenBank/DDBJ databases">
        <title>Bacteriophage NCPPB3778 and a type I-E CRISPR drive the evolution of the US Biological Select Agent, Rathayibacter toxicus.</title>
        <authorList>
            <person name="Davis E.W.II."/>
            <person name="Tabima J.F."/>
            <person name="Weisberg A.J."/>
            <person name="Dantas Lopes L."/>
            <person name="Wiseman M.S."/>
            <person name="Wiseman M.S."/>
            <person name="Pupko T."/>
            <person name="Belcher M.S."/>
            <person name="Sechler A.J."/>
            <person name="Tancos M.A."/>
            <person name="Schroeder B.K."/>
            <person name="Murray T.D."/>
            <person name="Luster D.G."/>
            <person name="Schneider W.L."/>
            <person name="Rogers E."/>
            <person name="Andreote F.D."/>
            <person name="Grunwald N.J."/>
            <person name="Putnam M.L."/>
            <person name="Chang J.H."/>
        </authorList>
    </citation>
    <scope>NUCLEOTIDE SEQUENCE [LARGE SCALE GENOMIC DNA]</scope>
    <source>
        <strain evidence="2 3">DSM 15932</strain>
    </source>
</reference>
<dbReference type="PROSITE" id="PS00571">
    <property type="entry name" value="AMIDASES"/>
    <property type="match status" value="1"/>
</dbReference>
<dbReference type="InterPro" id="IPR000120">
    <property type="entry name" value="Amidase"/>
</dbReference>
<organism evidence="2 3">
    <name type="scientific">Rathayibacter festucae DSM 15932</name>
    <dbReference type="NCBI Taxonomy" id="1328866"/>
    <lineage>
        <taxon>Bacteria</taxon>
        <taxon>Bacillati</taxon>
        <taxon>Actinomycetota</taxon>
        <taxon>Actinomycetes</taxon>
        <taxon>Micrococcales</taxon>
        <taxon>Microbacteriaceae</taxon>
        <taxon>Rathayibacter</taxon>
    </lineage>
</organism>
<protein>
    <submittedName>
        <fullName evidence="2">Amidase</fullName>
    </submittedName>
</protein>
<dbReference type="RefSeq" id="WP_127888041.1">
    <property type="nucleotide sequence ID" value="NZ_CP028137.1"/>
</dbReference>
<dbReference type="PANTHER" id="PTHR11895:SF76">
    <property type="entry name" value="INDOLEACETAMIDE HYDROLASE"/>
    <property type="match status" value="1"/>
</dbReference>
<name>A0A3Q9V2A6_9MICO</name>
<proteinExistence type="predicted"/>
<dbReference type="AlphaFoldDB" id="A0A3Q9V2A6"/>
<dbReference type="Gene3D" id="3.90.1300.10">
    <property type="entry name" value="Amidase signature (AS) domain"/>
    <property type="match status" value="1"/>
</dbReference>
<dbReference type="EMBL" id="CP028137">
    <property type="protein sequence ID" value="AZZ53591.1"/>
    <property type="molecule type" value="Genomic_DNA"/>
</dbReference>
<evidence type="ECO:0000259" key="1">
    <source>
        <dbReference type="Pfam" id="PF01425"/>
    </source>
</evidence>
<dbReference type="GO" id="GO:0003824">
    <property type="term" value="F:catalytic activity"/>
    <property type="evidence" value="ECO:0007669"/>
    <property type="project" value="InterPro"/>
</dbReference>
<dbReference type="InterPro" id="IPR023631">
    <property type="entry name" value="Amidase_dom"/>
</dbReference>
<gene>
    <name evidence="2" type="ORF">C1I64_17150</name>
</gene>
<evidence type="ECO:0000313" key="3">
    <source>
        <dbReference type="Proteomes" id="UP000285317"/>
    </source>
</evidence>
<dbReference type="Pfam" id="PF01425">
    <property type="entry name" value="Amidase"/>
    <property type="match status" value="1"/>
</dbReference>
<dbReference type="PANTHER" id="PTHR11895">
    <property type="entry name" value="TRANSAMIDASE"/>
    <property type="match status" value="1"/>
</dbReference>
<dbReference type="InterPro" id="IPR036928">
    <property type="entry name" value="AS_sf"/>
</dbReference>
<feature type="domain" description="Amidase" evidence="1">
    <location>
        <begin position="29"/>
        <end position="455"/>
    </location>
</feature>
<dbReference type="InterPro" id="IPR020556">
    <property type="entry name" value="Amidase_CS"/>
</dbReference>
<accession>A0A3Q9V2A6</accession>
<dbReference type="SUPFAM" id="SSF75304">
    <property type="entry name" value="Amidase signature (AS) enzymes"/>
    <property type="match status" value="1"/>
</dbReference>
<evidence type="ECO:0000313" key="2">
    <source>
        <dbReference type="EMBL" id="AZZ53591.1"/>
    </source>
</evidence>
<dbReference type="KEGG" id="rfs:C1I64_17150"/>